<dbReference type="EMBL" id="JAGGKX010000012">
    <property type="protein sequence ID" value="MBP1970361.1"/>
    <property type="molecule type" value="Genomic_DNA"/>
</dbReference>
<evidence type="ECO:0000256" key="1">
    <source>
        <dbReference type="SAM" id="Phobius"/>
    </source>
</evidence>
<gene>
    <name evidence="2" type="ORF">J2Z83_002479</name>
</gene>
<keyword evidence="1" id="KW-1133">Transmembrane helix</keyword>
<keyword evidence="1" id="KW-0812">Transmembrane</keyword>
<sequence>MARCTNCNYKWEVKAILLIGFSKYGKNCPNCQHKQCISSVTQRILTLGYLSLIFVPFLLFFVKISDKDEPLW</sequence>
<protein>
    <submittedName>
        <fullName evidence="2">CXXC-20-CXXC protein</fullName>
    </submittedName>
</protein>
<evidence type="ECO:0000313" key="3">
    <source>
        <dbReference type="Proteomes" id="UP001519345"/>
    </source>
</evidence>
<reference evidence="2 3" key="1">
    <citation type="submission" date="2021-03" db="EMBL/GenBank/DDBJ databases">
        <title>Genomic Encyclopedia of Type Strains, Phase IV (KMG-IV): sequencing the most valuable type-strain genomes for metagenomic binning, comparative biology and taxonomic classification.</title>
        <authorList>
            <person name="Goeker M."/>
        </authorList>
    </citation>
    <scope>NUCLEOTIDE SEQUENCE [LARGE SCALE GENOMIC DNA]</scope>
    <source>
        <strain evidence="2 3">DSM 25609</strain>
    </source>
</reference>
<name>A0ABS4IIV3_9BACI</name>
<organism evidence="2 3">
    <name type="scientific">Virgibacillus natechei</name>
    <dbReference type="NCBI Taxonomy" id="1216297"/>
    <lineage>
        <taxon>Bacteria</taxon>
        <taxon>Bacillati</taxon>
        <taxon>Bacillota</taxon>
        <taxon>Bacilli</taxon>
        <taxon>Bacillales</taxon>
        <taxon>Bacillaceae</taxon>
        <taxon>Virgibacillus</taxon>
    </lineage>
</organism>
<proteinExistence type="predicted"/>
<evidence type="ECO:0000313" key="2">
    <source>
        <dbReference type="EMBL" id="MBP1970361.1"/>
    </source>
</evidence>
<keyword evidence="3" id="KW-1185">Reference proteome</keyword>
<accession>A0ABS4IIV3</accession>
<comment type="caution">
    <text evidence="2">The sequence shown here is derived from an EMBL/GenBank/DDBJ whole genome shotgun (WGS) entry which is preliminary data.</text>
</comment>
<keyword evidence="1" id="KW-0472">Membrane</keyword>
<feature type="transmembrane region" description="Helical" evidence="1">
    <location>
        <begin position="44"/>
        <end position="62"/>
    </location>
</feature>
<dbReference type="Proteomes" id="UP001519345">
    <property type="component" value="Unassembled WGS sequence"/>
</dbReference>